<dbReference type="CDD" id="cd19495">
    <property type="entry name" value="Elp6"/>
    <property type="match status" value="1"/>
</dbReference>
<reference evidence="3" key="1">
    <citation type="journal article" date="2023" name="GigaByte">
        <title>Genome assembly of the bearded iris, Iris pallida Lam.</title>
        <authorList>
            <person name="Bruccoleri R.E."/>
            <person name="Oakeley E.J."/>
            <person name="Faust A.M.E."/>
            <person name="Altorfer M."/>
            <person name="Dessus-Babus S."/>
            <person name="Burckhardt D."/>
            <person name="Oertli M."/>
            <person name="Naumann U."/>
            <person name="Petersen F."/>
            <person name="Wong J."/>
        </authorList>
    </citation>
    <scope>NUCLEOTIDE SEQUENCE</scope>
    <source>
        <strain evidence="3">GSM-AAB239-AS_SAM_17_03QT</strain>
    </source>
</reference>
<dbReference type="PANTHER" id="PTHR16184">
    <property type="entry name" value="ELONGATOR COMPLEX PROTEIN 6"/>
    <property type="match status" value="1"/>
</dbReference>
<dbReference type="Proteomes" id="UP001140949">
    <property type="component" value="Unassembled WGS sequence"/>
</dbReference>
<proteinExistence type="inferred from homology"/>
<dbReference type="GO" id="GO:0033588">
    <property type="term" value="C:elongator holoenzyme complex"/>
    <property type="evidence" value="ECO:0007669"/>
    <property type="project" value="InterPro"/>
</dbReference>
<evidence type="ECO:0000256" key="1">
    <source>
        <dbReference type="ARBA" id="ARBA00005043"/>
    </source>
</evidence>
<comment type="caution">
    <text evidence="3">The sequence shown here is derived from an EMBL/GenBank/DDBJ whole genome shotgun (WGS) entry which is preliminary data.</text>
</comment>
<accession>A0AAX6F4T8</accession>
<organism evidence="3 4">
    <name type="scientific">Iris pallida</name>
    <name type="common">Sweet iris</name>
    <dbReference type="NCBI Taxonomy" id="29817"/>
    <lineage>
        <taxon>Eukaryota</taxon>
        <taxon>Viridiplantae</taxon>
        <taxon>Streptophyta</taxon>
        <taxon>Embryophyta</taxon>
        <taxon>Tracheophyta</taxon>
        <taxon>Spermatophyta</taxon>
        <taxon>Magnoliopsida</taxon>
        <taxon>Liliopsida</taxon>
        <taxon>Asparagales</taxon>
        <taxon>Iridaceae</taxon>
        <taxon>Iridoideae</taxon>
        <taxon>Irideae</taxon>
        <taxon>Iris</taxon>
    </lineage>
</organism>
<dbReference type="EMBL" id="JANAVB010031617">
    <property type="protein sequence ID" value="KAJ6811490.1"/>
    <property type="molecule type" value="Genomic_DNA"/>
</dbReference>
<dbReference type="InterPro" id="IPR027417">
    <property type="entry name" value="P-loop_NTPase"/>
</dbReference>
<dbReference type="Gene3D" id="3.40.50.300">
    <property type="entry name" value="P-loop containing nucleotide triphosphate hydrolases"/>
    <property type="match status" value="1"/>
</dbReference>
<sequence>MGEGRQKRIEKEIVEAEATMNPPNLLDEAFGLSGGRVILVEDCVETSGAFVLHHLIKRSLSSSSPSPSPAGGGGTLVFVALAQPFSHYDRIMRKMGCNLSIQRDNKRLHFIDMLKLKLQAEYKGEIGRNVIENGLAELYAKIQRTVEVSSFKEQGKGCITIVIDDLSLLEIAAHGSGDHVLDFLRYCITLTSEQDCSLVILNHKDIYSSDEAPRFLLNLEHLADVIIKTEPLTTGLAADVHGQLTITRKGISNKHWYSANKISNFHFKVKENAVEYFYPGSQH</sequence>
<gene>
    <name evidence="3" type="ORF">M6B38_152925</name>
</gene>
<evidence type="ECO:0000256" key="2">
    <source>
        <dbReference type="ARBA" id="ARBA00008837"/>
    </source>
</evidence>
<dbReference type="GO" id="GO:0002098">
    <property type="term" value="P:tRNA wobble uridine modification"/>
    <property type="evidence" value="ECO:0007669"/>
    <property type="project" value="InterPro"/>
</dbReference>
<reference evidence="3" key="2">
    <citation type="submission" date="2023-04" db="EMBL/GenBank/DDBJ databases">
        <authorList>
            <person name="Bruccoleri R.E."/>
            <person name="Oakeley E.J."/>
            <person name="Faust A.-M."/>
            <person name="Dessus-Babus S."/>
            <person name="Altorfer M."/>
            <person name="Burckhardt D."/>
            <person name="Oertli M."/>
            <person name="Naumann U."/>
            <person name="Petersen F."/>
            <person name="Wong J."/>
        </authorList>
    </citation>
    <scope>NUCLEOTIDE SEQUENCE</scope>
    <source>
        <strain evidence="3">GSM-AAB239-AS_SAM_17_03QT</strain>
        <tissue evidence="3">Leaf</tissue>
    </source>
</reference>
<evidence type="ECO:0000313" key="3">
    <source>
        <dbReference type="EMBL" id="KAJ6811490.1"/>
    </source>
</evidence>
<comment type="similarity">
    <text evidence="2">Belongs to the ELP6 family.</text>
</comment>
<name>A0AAX6F4T8_IRIPA</name>
<dbReference type="Pfam" id="PF09807">
    <property type="entry name" value="ELP6"/>
    <property type="match status" value="1"/>
</dbReference>
<dbReference type="InterPro" id="IPR018627">
    <property type="entry name" value="ELP6"/>
</dbReference>
<comment type="pathway">
    <text evidence="1">tRNA modification; 5-methoxycarbonylmethyl-2-thiouridine-tRNA biosynthesis.</text>
</comment>
<evidence type="ECO:0000313" key="4">
    <source>
        <dbReference type="Proteomes" id="UP001140949"/>
    </source>
</evidence>
<keyword evidence="4" id="KW-1185">Reference proteome</keyword>
<protein>
    <submittedName>
        <fullName evidence="3">Elongator complex protein 6</fullName>
    </submittedName>
</protein>
<dbReference type="AlphaFoldDB" id="A0AAX6F4T8"/>
<dbReference type="PANTHER" id="PTHR16184:SF6">
    <property type="entry name" value="ELONGATOR COMPLEX PROTEIN 6"/>
    <property type="match status" value="1"/>
</dbReference>